<feature type="compositionally biased region" description="Low complexity" evidence="1">
    <location>
        <begin position="1100"/>
        <end position="1114"/>
    </location>
</feature>
<reference evidence="2 3" key="1">
    <citation type="journal article" date="2003" name="PLoS Biol.">
        <title>The genome sequence of Caenorhabditis briggsae: a platform for comparative genomics.</title>
        <authorList>
            <person name="Stein L.D."/>
            <person name="Bao Z."/>
            <person name="Blasiar D."/>
            <person name="Blumenthal T."/>
            <person name="Brent M.R."/>
            <person name="Chen N."/>
            <person name="Chinwalla A."/>
            <person name="Clarke L."/>
            <person name="Clee C."/>
            <person name="Coghlan A."/>
            <person name="Coulson A."/>
            <person name="D'Eustachio P."/>
            <person name="Fitch D.H."/>
            <person name="Fulton L.A."/>
            <person name="Fulton R.E."/>
            <person name="Griffiths-Jones S."/>
            <person name="Harris T.W."/>
            <person name="Hillier L.W."/>
            <person name="Kamath R."/>
            <person name="Kuwabara P.E."/>
            <person name="Mardis E.R."/>
            <person name="Marra M.A."/>
            <person name="Miner T.L."/>
            <person name="Minx P."/>
            <person name="Mullikin J.C."/>
            <person name="Plumb R.W."/>
            <person name="Rogers J."/>
            <person name="Schein J.E."/>
            <person name="Sohrmann M."/>
            <person name="Spieth J."/>
            <person name="Stajich J.E."/>
            <person name="Wei C."/>
            <person name="Willey D."/>
            <person name="Wilson R.K."/>
            <person name="Durbin R."/>
            <person name="Waterston R.H."/>
        </authorList>
    </citation>
    <scope>NUCLEOTIDE SEQUENCE [LARGE SCALE GENOMIC DNA]</scope>
    <source>
        <strain evidence="2 3">AF16</strain>
    </source>
</reference>
<feature type="compositionally biased region" description="Polar residues" evidence="1">
    <location>
        <begin position="1208"/>
        <end position="1221"/>
    </location>
</feature>
<feature type="compositionally biased region" description="Polar residues" evidence="1">
    <location>
        <begin position="1261"/>
        <end position="1273"/>
    </location>
</feature>
<name>A8WVH3_CAEBR</name>
<feature type="region of interest" description="Disordered" evidence="1">
    <location>
        <begin position="456"/>
        <end position="1184"/>
    </location>
</feature>
<feature type="compositionally biased region" description="Basic and acidic residues" evidence="1">
    <location>
        <begin position="723"/>
        <end position="738"/>
    </location>
</feature>
<feature type="compositionally biased region" description="Pro residues" evidence="1">
    <location>
        <begin position="413"/>
        <end position="422"/>
    </location>
</feature>
<feature type="compositionally biased region" description="Polar residues" evidence="1">
    <location>
        <begin position="739"/>
        <end position="754"/>
    </location>
</feature>
<evidence type="ECO:0000313" key="3">
    <source>
        <dbReference type="Proteomes" id="UP000008549"/>
    </source>
</evidence>
<feature type="compositionally biased region" description="Low complexity" evidence="1">
    <location>
        <begin position="887"/>
        <end position="902"/>
    </location>
</feature>
<keyword evidence="3" id="KW-1185">Reference proteome</keyword>
<feature type="compositionally biased region" description="Low complexity" evidence="1">
    <location>
        <begin position="251"/>
        <end position="268"/>
    </location>
</feature>
<dbReference type="CTD" id="8589092"/>
<feature type="compositionally biased region" description="Basic residues" evidence="1">
    <location>
        <begin position="203"/>
        <end position="215"/>
    </location>
</feature>
<sequence length="1303" mass="143077">MYRQEVDDYNQALMVKYKKSPQMQLYKCIYPLKNGETCKFVGDLEDTFEHAGEHSQCFHFYCAPCHTYFVTWRAAKAHKHQRRCWLPKGANSTNRSRDHEEFIRKTFIVPVKEEEVRTMKEGNDQDHQIPRPSTSSIETPQDPRIPSSSSTNPPRQNVPAPGLITNFDFEDCARILKKIKTGESSESASTSKSPGMDCYQKRQLQKSKAVSKGHRANTIEEGCHQEDPEPVKESDAPVSISPIPIKKPRMSESVNLPSPSLSSTPKPPAASSIALPIHDFSVPPPPLGFGCLFPTDLRLNRPPPTLRSPVPMATNPVLPISPVLPSFNLPPPMIPTPKRPAHPLPSLDLNLPAPCAVKFVNSNDPPEQLAAPTPVEDQNPGEQMKILTDNLKKEIPENGPQPCEAPVKLPRWKPLPPAPSEPPGIIRKCPVPEESNAAEATLKKASSNISNDVAAAQNVKTEHVDAPVEKTLTMPVRRTIKDGPGKAPQPAKKKFSMKDVRSIKIEVTDTDEDIHARHFPDHLTKQQKKDLARQAEIVDPQANGGPSDKMPPVPQAPDEEMTQLQAQDVQDGDLQNSLENEGSSNLGHENSISEDTVEDAHAADYPVSMENEAASQVREEAPAPESYDYFQQDQQAPTPEPQVFMEDQDTPVVGFELEVSSSSTEEDPATELPQEASHLQPVPAEQDPAVPPTRSIKPELVEASASRPTPNEKEPALPLNRSIKQEPVDEDAQQDKQATKSQAAMKQEGSSNQVPEAAPTLQPPPVEKNPEMPRTINIKQEPADDYEDSSVFPEASKAPMCNSQMDSNDRSHEAEDQHAQAAKPQVPMKQEGPSNEVPQAASNIPPIPATRSIKPEPADDYEDVPAADSSEPGPSEPYRRPSQFDIPPSSSYGYSSTPDSSGLQVHPFAPLPTPLQHHQDFFNDASGVFYQHPSWHQPSSSQDSAPDLSHQSDPTSPRRYEKHVPDVQQAASDVQPSTSPRHYEESQLTSSSSYDHDSAPDTSQRRYGERDSSEEPELRIDEQACDQAWNLPTSSSSPVAPRQIKSGTRKIAPSKPPVQSSPEAPVAHLEDSVVPKTPRQIKSGTRKIAPSRIQVPTISAVPEAAPEAAADVPTPAMPSPEVAEEVAVPKRRPRKKQKKITMPRKAARRPAPSTSGSKRGRKKKVVVDSENSDDLEPLPRADNNVITYKKLTIKMMKPLTAEEEIRLSQPSTPAATPSQGGSELPAELVGLLVPRRAAAGAKRYREPSEERPAIKRKSLETDSTISSSFSTPRASADSEVKNMETSTAEKWSKKEEDGQDEPF</sequence>
<feature type="compositionally biased region" description="Polar residues" evidence="1">
    <location>
        <begin position="146"/>
        <end position="155"/>
    </location>
</feature>
<reference evidence="2 3" key="2">
    <citation type="journal article" date="2011" name="PLoS Genet.">
        <title>Caenorhabditis briggsae recombinant inbred line genotypes reveal inter-strain incompatibility and the evolution of recombination.</title>
        <authorList>
            <person name="Ross J.A."/>
            <person name="Koboldt D.C."/>
            <person name="Staisch J.E."/>
            <person name="Chamberlin H.M."/>
            <person name="Gupta B.P."/>
            <person name="Miller R.D."/>
            <person name="Baird S.E."/>
            <person name="Haag E.S."/>
        </authorList>
    </citation>
    <scope>NUCLEOTIDE SEQUENCE [LARGE SCALE GENOMIC DNA]</scope>
    <source>
        <strain evidence="2 3">AF16</strain>
    </source>
</reference>
<feature type="compositionally biased region" description="Basic residues" evidence="1">
    <location>
        <begin position="1129"/>
        <end position="1148"/>
    </location>
</feature>
<dbReference type="InParanoid" id="A8WVH3"/>
<feature type="compositionally biased region" description="Polar residues" evidence="1">
    <location>
        <begin position="969"/>
        <end position="993"/>
    </location>
</feature>
<feature type="region of interest" description="Disordered" evidence="1">
    <location>
        <begin position="114"/>
        <end position="164"/>
    </location>
</feature>
<feature type="compositionally biased region" description="Basic and acidic residues" evidence="1">
    <location>
        <begin position="496"/>
        <end position="533"/>
    </location>
</feature>
<organism evidence="2 3">
    <name type="scientific">Caenorhabditis briggsae</name>
    <dbReference type="NCBI Taxonomy" id="6238"/>
    <lineage>
        <taxon>Eukaryota</taxon>
        <taxon>Metazoa</taxon>
        <taxon>Ecdysozoa</taxon>
        <taxon>Nematoda</taxon>
        <taxon>Chromadorea</taxon>
        <taxon>Rhabditida</taxon>
        <taxon>Rhabditina</taxon>
        <taxon>Rhabditomorpha</taxon>
        <taxon>Rhabditoidea</taxon>
        <taxon>Rhabditidae</taxon>
        <taxon>Peloderinae</taxon>
        <taxon>Caenorhabditis</taxon>
    </lineage>
</organism>
<feature type="region of interest" description="Disordered" evidence="1">
    <location>
        <begin position="1203"/>
        <end position="1303"/>
    </location>
</feature>
<protein>
    <submittedName>
        <fullName evidence="2">Protein CBG03627</fullName>
    </submittedName>
</protein>
<dbReference type="WormBase" id="CBG03627">
    <property type="protein sequence ID" value="CBP49362"/>
    <property type="gene ID" value="WBGene00026453"/>
</dbReference>
<feature type="region of interest" description="Disordered" evidence="1">
    <location>
        <begin position="181"/>
        <end position="268"/>
    </location>
</feature>
<dbReference type="RefSeq" id="XP_002647093.1">
    <property type="nucleotide sequence ID" value="XM_002647047.1"/>
</dbReference>
<dbReference type="GeneID" id="8589092"/>
<feature type="compositionally biased region" description="Low complexity" evidence="1">
    <location>
        <begin position="931"/>
        <end position="944"/>
    </location>
</feature>
<dbReference type="KEGG" id="cbr:CBG_03627"/>
<feature type="compositionally biased region" description="Basic and acidic residues" evidence="1">
    <location>
        <begin position="114"/>
        <end position="129"/>
    </location>
</feature>
<dbReference type="EMBL" id="HE601339">
    <property type="protein sequence ID" value="CAP24484.1"/>
    <property type="molecule type" value="Genomic_DNA"/>
</dbReference>
<proteinExistence type="predicted"/>
<feature type="compositionally biased region" description="Basic and acidic residues" evidence="1">
    <location>
        <begin position="956"/>
        <end position="965"/>
    </location>
</feature>
<feature type="compositionally biased region" description="Basic and acidic residues" evidence="1">
    <location>
        <begin position="807"/>
        <end position="818"/>
    </location>
</feature>
<feature type="compositionally biased region" description="Low complexity" evidence="1">
    <location>
        <begin position="182"/>
        <end position="193"/>
    </location>
</feature>
<feature type="compositionally biased region" description="Basic and acidic residues" evidence="1">
    <location>
        <begin position="1243"/>
        <end position="1260"/>
    </location>
</feature>
<dbReference type="Proteomes" id="UP000008549">
    <property type="component" value="Unassembled WGS sequence"/>
</dbReference>
<evidence type="ECO:0000313" key="4">
    <source>
        <dbReference type="WormBase" id="CBG03627"/>
    </source>
</evidence>
<feature type="compositionally biased region" description="Basic and acidic residues" evidence="1">
    <location>
        <begin position="994"/>
        <end position="1022"/>
    </location>
</feature>
<accession>A8WVH3</accession>
<feature type="compositionally biased region" description="Basic and acidic residues" evidence="1">
    <location>
        <begin position="217"/>
        <end position="235"/>
    </location>
</feature>
<gene>
    <name evidence="2 4" type="ORF">CBG03627</name>
    <name evidence="2" type="ORF">CBG_03627</name>
</gene>
<evidence type="ECO:0000313" key="2">
    <source>
        <dbReference type="EMBL" id="CAP24484.1"/>
    </source>
</evidence>
<feature type="region of interest" description="Disordered" evidence="1">
    <location>
        <begin position="405"/>
        <end position="429"/>
    </location>
</feature>
<dbReference type="HOGENOM" id="CLU_261309_0_0_1"/>
<feature type="compositionally biased region" description="Polar residues" evidence="1">
    <location>
        <begin position="562"/>
        <end position="594"/>
    </location>
</feature>
<feature type="compositionally biased region" description="Polar residues" evidence="1">
    <location>
        <begin position="832"/>
        <end position="842"/>
    </location>
</feature>
<evidence type="ECO:0000256" key="1">
    <source>
        <dbReference type="SAM" id="MobiDB-lite"/>
    </source>
</evidence>